<dbReference type="GO" id="GO:0008610">
    <property type="term" value="P:lipid biosynthetic process"/>
    <property type="evidence" value="ECO:0007669"/>
    <property type="project" value="TreeGrafter"/>
</dbReference>
<name>A0A650D545_9STRA</name>
<dbReference type="PANTHER" id="PTHR11487:SF0">
    <property type="entry name" value="S-ACYL FATTY ACID SYNTHASE THIOESTERASE, MEDIUM CHAIN"/>
    <property type="match status" value="1"/>
</dbReference>
<sequence>MGCGPSCCVPPQVIKALEAHTAEAKAAKSAPMATAQPVLQARRRAAIMTEAVAQKWLLSNGKCVGGAKARMICLGWAGSNSGVFKNWDLKTVEVVKVELPARNARFNDKPIHDVNLLAKKIAQACSVLGYYASQIPLVIFGHSFGAMVGLHVARVMKQEYNYVPKMCVFGGCRPLHRWGFPMSYYKEDDDEMIQSMVDCGGMTKEMAKDKLLISSVLAGIKMDHLCMDRYVLNESAEKVHTPLWVIGGVDDPRSPPEQLPEWERYTTSGIQIKTFPGGHFFLKEKEADLLAWLSKVVEE</sequence>
<accession>A0A650D545</accession>
<dbReference type="EC" id="3.1.2.22" evidence="3"/>
<dbReference type="Pfam" id="PF00975">
    <property type="entry name" value="Thioesterase"/>
    <property type="match status" value="1"/>
</dbReference>
<dbReference type="SUPFAM" id="SSF53474">
    <property type="entry name" value="alpha/beta-Hydrolases"/>
    <property type="match status" value="1"/>
</dbReference>
<comment type="similarity">
    <text evidence="1">Belongs to the thioesterase family.</text>
</comment>
<reference evidence="3" key="1">
    <citation type="submission" date="2019-03" db="EMBL/GenBank/DDBJ databases">
        <authorList>
            <person name="Wang Q."/>
        </authorList>
    </citation>
    <scope>NUCLEOTIDE SEQUENCE</scope>
</reference>
<keyword evidence="3" id="KW-0378">Hydrolase</keyword>
<evidence type="ECO:0000313" key="3">
    <source>
        <dbReference type="EMBL" id="QGR25499.1"/>
    </source>
</evidence>
<proteinExistence type="evidence at transcript level"/>
<feature type="domain" description="Thioesterase" evidence="2">
    <location>
        <begin position="71"/>
        <end position="285"/>
    </location>
</feature>
<dbReference type="InterPro" id="IPR012223">
    <property type="entry name" value="TEII"/>
</dbReference>
<dbReference type="Gene3D" id="3.40.50.1820">
    <property type="entry name" value="alpha/beta hydrolase"/>
    <property type="match status" value="1"/>
</dbReference>
<dbReference type="EMBL" id="MK613999">
    <property type="protein sequence ID" value="QGR25499.1"/>
    <property type="molecule type" value="mRNA"/>
</dbReference>
<dbReference type="InterPro" id="IPR029058">
    <property type="entry name" value="AB_hydrolase_fold"/>
</dbReference>
<evidence type="ECO:0000259" key="2">
    <source>
        <dbReference type="Pfam" id="PF00975"/>
    </source>
</evidence>
<dbReference type="PANTHER" id="PTHR11487">
    <property type="entry name" value="THIOESTERASE"/>
    <property type="match status" value="1"/>
</dbReference>
<dbReference type="SMR" id="A0A650D545"/>
<organism evidence="3">
    <name type="scientific">Nannochloropsis oceanica</name>
    <dbReference type="NCBI Taxonomy" id="145522"/>
    <lineage>
        <taxon>Eukaryota</taxon>
        <taxon>Sar</taxon>
        <taxon>Stramenopiles</taxon>
        <taxon>Ochrophyta</taxon>
        <taxon>Eustigmatophyceae</taxon>
        <taxon>Eustigmatales</taxon>
        <taxon>Monodopsidaceae</taxon>
        <taxon>Nannochloropsis</taxon>
    </lineage>
</organism>
<dbReference type="InterPro" id="IPR001031">
    <property type="entry name" value="Thioesterase"/>
</dbReference>
<dbReference type="AlphaFoldDB" id="A0A650D545"/>
<evidence type="ECO:0000256" key="1">
    <source>
        <dbReference type="ARBA" id="ARBA00007169"/>
    </source>
</evidence>
<protein>
    <submittedName>
        <fullName evidence="3">Fatty acid-ACP thioesterase</fullName>
        <ecNumber evidence="3">3.1.2.22</ecNumber>
    </submittedName>
</protein>
<dbReference type="GO" id="GO:0008474">
    <property type="term" value="F:palmitoyl-(protein) hydrolase activity"/>
    <property type="evidence" value="ECO:0007669"/>
    <property type="project" value="UniProtKB-EC"/>
</dbReference>